<evidence type="ECO:0000313" key="8">
    <source>
        <dbReference type="EMBL" id="KAF6287965.1"/>
    </source>
</evidence>
<keyword evidence="5" id="KW-0804">Transcription</keyword>
<evidence type="ECO:0000256" key="5">
    <source>
        <dbReference type="ARBA" id="ARBA00023163"/>
    </source>
</evidence>
<dbReference type="EMBL" id="JACAGC010000022">
    <property type="protein sequence ID" value="KAF6287965.1"/>
    <property type="molecule type" value="Genomic_DNA"/>
</dbReference>
<dbReference type="GO" id="GO:0003714">
    <property type="term" value="F:transcription corepressor activity"/>
    <property type="evidence" value="ECO:0007669"/>
    <property type="project" value="TreeGrafter"/>
</dbReference>
<keyword evidence="4" id="KW-0805">Transcription regulation</keyword>
<dbReference type="PANTHER" id="PTHR15556">
    <property type="entry name" value="EP300-INTERACTING INHIBITOR OF DIFFERENTIATION 2-RELATED"/>
    <property type="match status" value="1"/>
</dbReference>
<dbReference type="GO" id="GO:0000122">
    <property type="term" value="P:negative regulation of transcription by RNA polymerase II"/>
    <property type="evidence" value="ECO:0007669"/>
    <property type="project" value="Ensembl"/>
</dbReference>
<reference evidence="9 10" key="1">
    <citation type="journal article" date="2015" name="Annu Rev Anim Biosci">
        <title>The Genome 10K Project: a way forward.</title>
        <authorList>
            <person name="Koepfli K.P."/>
            <person name="Paten B."/>
            <person name="O'Brien S.J."/>
            <person name="Koepfli K.P."/>
            <person name="Paten B."/>
            <person name="Antunes A."/>
            <person name="Belov K."/>
            <person name="Bustamante C."/>
            <person name="Castoe T.A."/>
            <person name="Clawson H."/>
            <person name="Crawford A.J."/>
            <person name="Diekhans M."/>
            <person name="Distel D."/>
            <person name="Durbin R."/>
            <person name="Earl D."/>
            <person name="Fujita M.K."/>
            <person name="Gamble T."/>
            <person name="Georges A."/>
            <person name="Gemmell N."/>
            <person name="Gilbert M.T."/>
            <person name="Graves J.M."/>
            <person name="Green R.E."/>
            <person name="Hickey G."/>
            <person name="Jarvis E.D."/>
            <person name="Johnson W."/>
            <person name="Komissarov A."/>
            <person name="Korf I."/>
            <person name="Kuhn R."/>
            <person name="Larkin D.M."/>
            <person name="Lewin H."/>
            <person name="Lopez J.V."/>
            <person name="Ma J."/>
            <person name="Marques-Bonet T."/>
            <person name="Miller W."/>
            <person name="Murphy R."/>
            <person name="Pevzner P."/>
            <person name="Shapiro B."/>
            <person name="Steiner C."/>
            <person name="Tamazian G."/>
            <person name="Venkatesh B."/>
            <person name="Wang J."/>
            <person name="Wayne R."/>
            <person name="Wiley E."/>
            <person name="Yang H."/>
            <person name="Zhang G."/>
            <person name="Haussler D."/>
            <person name="Ryder O."/>
            <person name="O'Brien S.J."/>
        </authorList>
    </citation>
    <scope>NUCLEOTIDE SEQUENCE</scope>
</reference>
<evidence type="ECO:0000256" key="7">
    <source>
        <dbReference type="SAM" id="MobiDB-lite"/>
    </source>
</evidence>
<accession>A0A671GCU0</accession>
<proteinExistence type="predicted"/>
<dbReference type="GO" id="GO:0042127">
    <property type="term" value="P:regulation of cell population proliferation"/>
    <property type="evidence" value="ECO:0007669"/>
    <property type="project" value="Ensembl"/>
</dbReference>
<evidence type="ECO:0000256" key="6">
    <source>
        <dbReference type="ARBA" id="ARBA00023242"/>
    </source>
</evidence>
<dbReference type="InterPro" id="IPR033258">
    <property type="entry name" value="EID"/>
</dbReference>
<feature type="region of interest" description="Disordered" evidence="7">
    <location>
        <begin position="1"/>
        <end position="74"/>
    </location>
</feature>
<feature type="compositionally biased region" description="Basic and acidic residues" evidence="7">
    <location>
        <begin position="18"/>
        <end position="34"/>
    </location>
</feature>
<sequence>MSERPADSNVRQMGAAHGNREDPQAEVGDQRWDPARTSSGEAREGLITAAWEDPVAAPREGRMEAAREGSMAAPREGSAAAAAAAVAREARMAEVARLLAEPAEEEGPEGRPRSRSGNGPGLAALPYLRLRHPLSVLGINYQQFLRRYVENYPIALGRIQELGERRRRFVEACRAREAAFDAEYRRNPQRMDFDMLAFTVALSASEVINPLIEELGCDKFNNRE</sequence>
<dbReference type="Ensembl" id="ENSRFET00010036210.1">
    <property type="protein sequence ID" value="ENSRFEP00010033444.1"/>
    <property type="gene ID" value="ENSRFEG00010021988.1"/>
</dbReference>
<dbReference type="AlphaFoldDB" id="A0A671GCU0"/>
<dbReference type="PANTHER" id="PTHR15556:SF3">
    <property type="entry name" value="EP300-INTERACTING INHIBITOR OF DIFFERENTIATION 2"/>
    <property type="match status" value="1"/>
</dbReference>
<keyword evidence="2" id="KW-0678">Repressor</keyword>
<evidence type="ECO:0000256" key="1">
    <source>
        <dbReference type="ARBA" id="ARBA00004123"/>
    </source>
</evidence>
<reference evidence="9 10" key="3">
    <citation type="submission" date="2018-12" db="EMBL/GenBank/DDBJ databases">
        <title>G10K-VGP greater horseshoe bat female genome, primary haplotype.</title>
        <authorList>
            <person name="Teeling E."/>
            <person name="Myers G."/>
            <person name="Vernes S."/>
            <person name="Pippel M."/>
            <person name="Winkler S."/>
            <person name="Fedrigo O."/>
            <person name="Rhie A."/>
            <person name="Koren S."/>
            <person name="Phillippy A."/>
            <person name="Lewin H."/>
            <person name="Damas J."/>
            <person name="Howe K."/>
            <person name="Mountcastle J."/>
            <person name="Jarvis E.D."/>
        </authorList>
    </citation>
    <scope>NUCLEOTIDE SEQUENCE [LARGE SCALE GENOMIC DNA]</scope>
</reference>
<reference evidence="9 10" key="2">
    <citation type="journal article" date="2018" name="Annu Rev Anim Biosci">
        <title>Bat Biology, Genomes, and the Bat1K Project: To Generate Chromosome-Level Genomes for All Living Bat Species.</title>
        <authorList>
            <person name="Teeling E.C."/>
            <person name="Vernes S.C."/>
            <person name="Davalos L.M."/>
            <person name="Ray D.A."/>
            <person name="Gilbert M.T.P."/>
            <person name="Myers E."/>
        </authorList>
    </citation>
    <scope>NUCLEOTIDE SEQUENCE</scope>
</reference>
<evidence type="ECO:0000256" key="3">
    <source>
        <dbReference type="ARBA" id="ARBA00022782"/>
    </source>
</evidence>
<organism evidence="9 10">
    <name type="scientific">Rhinolophus ferrumequinum</name>
    <name type="common">Greater horseshoe bat</name>
    <dbReference type="NCBI Taxonomy" id="59479"/>
    <lineage>
        <taxon>Eukaryota</taxon>
        <taxon>Metazoa</taxon>
        <taxon>Chordata</taxon>
        <taxon>Craniata</taxon>
        <taxon>Vertebrata</taxon>
        <taxon>Euteleostomi</taxon>
        <taxon>Mammalia</taxon>
        <taxon>Eutheria</taxon>
        <taxon>Laurasiatheria</taxon>
        <taxon>Chiroptera</taxon>
        <taxon>Yinpterochiroptera</taxon>
        <taxon>Rhinolophoidea</taxon>
        <taxon>Rhinolophidae</taxon>
        <taxon>Rhinolophinae</taxon>
        <taxon>Rhinolophus</taxon>
    </lineage>
</organism>
<keyword evidence="6" id="KW-0539">Nucleus</keyword>
<dbReference type="OrthoDB" id="9838394at2759"/>
<protein>
    <submittedName>
        <fullName evidence="8 9">EP300 interacting inhibitor of differentiation 2</fullName>
    </submittedName>
</protein>
<reference evidence="9" key="5">
    <citation type="submission" date="2025-05" db="UniProtKB">
        <authorList>
            <consortium name="Ensembl"/>
        </authorList>
    </citation>
    <scope>IDENTIFICATION</scope>
</reference>
<evidence type="ECO:0000313" key="11">
    <source>
        <dbReference type="Proteomes" id="UP000585614"/>
    </source>
</evidence>
<evidence type="ECO:0000256" key="4">
    <source>
        <dbReference type="ARBA" id="ARBA00023015"/>
    </source>
</evidence>
<gene>
    <name evidence="9" type="primary">EID2</name>
    <name evidence="8" type="ORF">mRhiFer1_004386</name>
</gene>
<name>A0A671GCU0_RHIFE</name>
<evidence type="ECO:0000256" key="2">
    <source>
        <dbReference type="ARBA" id="ARBA00022491"/>
    </source>
</evidence>
<dbReference type="GO" id="GO:0030512">
    <property type="term" value="P:negative regulation of transforming growth factor beta receptor signaling pathway"/>
    <property type="evidence" value="ECO:0007669"/>
    <property type="project" value="Ensembl"/>
</dbReference>
<dbReference type="GO" id="GO:0046332">
    <property type="term" value="F:SMAD binding"/>
    <property type="evidence" value="ECO:0007669"/>
    <property type="project" value="Ensembl"/>
</dbReference>
<dbReference type="GeneTree" id="ENSGT00940000154796"/>
<dbReference type="Proteomes" id="UP000585614">
    <property type="component" value="Unassembled WGS sequence"/>
</dbReference>
<keyword evidence="3" id="KW-0221">Differentiation</keyword>
<evidence type="ECO:0000313" key="9">
    <source>
        <dbReference type="Ensembl" id="ENSRFEP00010033444.1"/>
    </source>
</evidence>
<keyword evidence="10" id="KW-1185">Reference proteome</keyword>
<dbReference type="GO" id="GO:0060392">
    <property type="term" value="P:negative regulation of SMAD protein signal transduction"/>
    <property type="evidence" value="ECO:0007669"/>
    <property type="project" value="Ensembl"/>
</dbReference>
<comment type="subcellular location">
    <subcellularLocation>
        <location evidence="1">Nucleus</location>
    </subcellularLocation>
</comment>
<dbReference type="Proteomes" id="UP000472240">
    <property type="component" value="Chromosome 15"/>
</dbReference>
<dbReference type="GO" id="GO:0005654">
    <property type="term" value="C:nucleoplasm"/>
    <property type="evidence" value="ECO:0007669"/>
    <property type="project" value="Ensembl"/>
</dbReference>
<dbReference type="GO" id="GO:0030154">
    <property type="term" value="P:cell differentiation"/>
    <property type="evidence" value="ECO:0007669"/>
    <property type="project" value="UniProtKB-KW"/>
</dbReference>
<dbReference type="GO" id="GO:0007181">
    <property type="term" value="P:transforming growth factor beta receptor complex assembly"/>
    <property type="evidence" value="ECO:0007669"/>
    <property type="project" value="Ensembl"/>
</dbReference>
<reference evidence="8 11" key="4">
    <citation type="journal article" date="2020" name="Nature">
        <title>Six reference-quality genomes reveal evolution of bat adaptations.</title>
        <authorList>
            <person name="Jebb D."/>
            <person name="Huang Z."/>
            <person name="Pippel M."/>
            <person name="Hughes G.M."/>
            <person name="Lavrichenko K."/>
            <person name="Devanna P."/>
            <person name="Winkler S."/>
            <person name="Jermiin L.S."/>
            <person name="Skirmuntt E.C."/>
            <person name="Katzourakis A."/>
            <person name="Burkitt-Gray L."/>
            <person name="Ray D.A."/>
            <person name="Sullivan K.A.M."/>
            <person name="Roscito J.G."/>
            <person name="Kirilenko B.M."/>
            <person name="Davalos L.M."/>
            <person name="Corthals A.P."/>
            <person name="Power M.L."/>
            <person name="Jones G."/>
            <person name="Ransome R.D."/>
            <person name="Dechmann D.K.N."/>
            <person name="Locatelli A.G."/>
            <person name="Puechmaille S.J."/>
            <person name="Fedrigo O."/>
            <person name="Jarvis E.D."/>
            <person name="Hiller M."/>
            <person name="Vernes S.C."/>
            <person name="Myers E.W."/>
            <person name="Teeling E.C."/>
        </authorList>
    </citation>
    <scope>NUCLEOTIDE SEQUENCE [LARGE SCALE GENOMIC DNA]</scope>
    <source>
        <strain evidence="8">MRhiFer1</strain>
        <tissue evidence="8">Lung</tissue>
    </source>
</reference>
<evidence type="ECO:0000313" key="10">
    <source>
        <dbReference type="Proteomes" id="UP000472240"/>
    </source>
</evidence>
<dbReference type="OMA" id="FDAEYMR"/>